<reference evidence="1" key="1">
    <citation type="journal article" date="2013" name="J. Plant Res.">
        <title>Effect of fungi and light on seed germination of three Opuntia species from semiarid lands of central Mexico.</title>
        <authorList>
            <person name="Delgado-Sanchez P."/>
            <person name="Jimenez-Bremont J.F."/>
            <person name="Guerrero-Gonzalez Mde L."/>
            <person name="Flores J."/>
        </authorList>
    </citation>
    <scope>NUCLEOTIDE SEQUENCE</scope>
    <source>
        <tissue evidence="1">Cladode</tissue>
    </source>
</reference>
<evidence type="ECO:0000313" key="1">
    <source>
        <dbReference type="EMBL" id="MBA4641714.1"/>
    </source>
</evidence>
<sequence length="124" mass="14245">MQSHRQLSSPQFTYKHSRIFPFLNGFCTLLILKPYSTNASKDSVCISMPSIHPHSIDLHSCFQTTTCLLKVSLRIIFCFHLDDLTEMINKLQLPSILLIYFIFAGKLDTIVEQLDDLLPIKTRS</sequence>
<reference evidence="1" key="2">
    <citation type="submission" date="2020-07" db="EMBL/GenBank/DDBJ databases">
        <authorList>
            <person name="Vera ALvarez R."/>
            <person name="Arias-Moreno D.M."/>
            <person name="Jimenez-Jacinto V."/>
            <person name="Jimenez-Bremont J.F."/>
            <person name="Swaminathan K."/>
            <person name="Moose S.P."/>
            <person name="Guerrero-Gonzalez M.L."/>
            <person name="Marino-Ramirez L."/>
            <person name="Landsman D."/>
            <person name="Rodriguez-Kessler M."/>
            <person name="Delgado-Sanchez P."/>
        </authorList>
    </citation>
    <scope>NUCLEOTIDE SEQUENCE</scope>
    <source>
        <tissue evidence="1">Cladode</tissue>
    </source>
</reference>
<name>A0A7C8ZF58_OPUST</name>
<dbReference type="EMBL" id="GISG01125357">
    <property type="protein sequence ID" value="MBA4641714.1"/>
    <property type="molecule type" value="Transcribed_RNA"/>
</dbReference>
<protein>
    <submittedName>
        <fullName evidence="1">Uncharacterized protein</fullName>
    </submittedName>
</protein>
<organism evidence="1">
    <name type="scientific">Opuntia streptacantha</name>
    <name type="common">Prickly pear cactus</name>
    <name type="synonym">Opuntia cardona</name>
    <dbReference type="NCBI Taxonomy" id="393608"/>
    <lineage>
        <taxon>Eukaryota</taxon>
        <taxon>Viridiplantae</taxon>
        <taxon>Streptophyta</taxon>
        <taxon>Embryophyta</taxon>
        <taxon>Tracheophyta</taxon>
        <taxon>Spermatophyta</taxon>
        <taxon>Magnoliopsida</taxon>
        <taxon>eudicotyledons</taxon>
        <taxon>Gunneridae</taxon>
        <taxon>Pentapetalae</taxon>
        <taxon>Caryophyllales</taxon>
        <taxon>Cactineae</taxon>
        <taxon>Cactaceae</taxon>
        <taxon>Opuntioideae</taxon>
        <taxon>Opuntia</taxon>
    </lineage>
</organism>
<dbReference type="AlphaFoldDB" id="A0A7C8ZF58"/>
<proteinExistence type="predicted"/>
<accession>A0A7C8ZF58</accession>